<sequence>MLSTALSLIRKYNTLTQSQLSAELGLSNSYISEIEAGKKQPSIEILMKYSEYFEIPLSSIIFFSEHVDDKKVTEKVRLGFASSILTILEWNLKRNESKKKKASA</sequence>
<evidence type="ECO:0000313" key="5">
    <source>
        <dbReference type="Proteomes" id="UP000443000"/>
    </source>
</evidence>
<evidence type="ECO:0000259" key="2">
    <source>
        <dbReference type="PROSITE" id="PS50943"/>
    </source>
</evidence>
<dbReference type="CDD" id="cd00093">
    <property type="entry name" value="HTH_XRE"/>
    <property type="match status" value="1"/>
</dbReference>
<feature type="domain" description="HTH cro/C1-type" evidence="2">
    <location>
        <begin position="6"/>
        <end position="60"/>
    </location>
</feature>
<dbReference type="EMBL" id="WIVT01000008">
    <property type="protein sequence ID" value="MQU16573.1"/>
    <property type="molecule type" value="Genomic_DNA"/>
</dbReference>
<dbReference type="EMBL" id="WIWP01000005">
    <property type="protein sequence ID" value="MQT25128.1"/>
    <property type="molecule type" value="Genomic_DNA"/>
</dbReference>
<dbReference type="OrthoDB" id="5772764at2"/>
<dbReference type="PROSITE" id="PS50943">
    <property type="entry name" value="HTH_CROC1"/>
    <property type="match status" value="1"/>
</dbReference>
<dbReference type="SUPFAM" id="SSF47413">
    <property type="entry name" value="lambda repressor-like DNA-binding domains"/>
    <property type="match status" value="1"/>
</dbReference>
<dbReference type="SMART" id="SM00530">
    <property type="entry name" value="HTH_XRE"/>
    <property type="match status" value="1"/>
</dbReference>
<organism evidence="4 5">
    <name type="scientific">Pseudomonas helleri</name>
    <dbReference type="NCBI Taxonomy" id="1608996"/>
    <lineage>
        <taxon>Bacteria</taxon>
        <taxon>Pseudomonadati</taxon>
        <taxon>Pseudomonadota</taxon>
        <taxon>Gammaproteobacteria</taxon>
        <taxon>Pseudomonadales</taxon>
        <taxon>Pseudomonadaceae</taxon>
        <taxon>Pseudomonas</taxon>
    </lineage>
</organism>
<proteinExistence type="predicted"/>
<evidence type="ECO:0000256" key="1">
    <source>
        <dbReference type="ARBA" id="ARBA00023125"/>
    </source>
</evidence>
<protein>
    <submittedName>
        <fullName evidence="4">Helix-turn-helix domain-containing protein</fullName>
    </submittedName>
</protein>
<dbReference type="RefSeq" id="WP_153404512.1">
    <property type="nucleotide sequence ID" value="NZ_WIVT01000008.1"/>
</dbReference>
<keyword evidence="1" id="KW-0238">DNA-binding</keyword>
<dbReference type="AlphaFoldDB" id="A0A6G1W260"/>
<dbReference type="GO" id="GO:0003677">
    <property type="term" value="F:DNA binding"/>
    <property type="evidence" value="ECO:0007669"/>
    <property type="project" value="UniProtKB-KW"/>
</dbReference>
<evidence type="ECO:0000313" key="3">
    <source>
        <dbReference type="EMBL" id="MQT25128.1"/>
    </source>
</evidence>
<name>A0A6G1W260_9PSED</name>
<evidence type="ECO:0000313" key="6">
    <source>
        <dbReference type="Proteomes" id="UP000713985"/>
    </source>
</evidence>
<reference evidence="5 6" key="1">
    <citation type="submission" date="2019-10" db="EMBL/GenBank/DDBJ databases">
        <title>Evaluation of single-gene subtyping targets for Pseudomonas.</title>
        <authorList>
            <person name="Reichler S.J."/>
            <person name="Orsi R.H."/>
            <person name="Wiedmann M."/>
            <person name="Martin N.H."/>
            <person name="Murphy S.I."/>
        </authorList>
    </citation>
    <scope>NUCLEOTIDE SEQUENCE [LARGE SCALE GENOMIC DNA]</scope>
    <source>
        <strain evidence="3 6">FSL R10-0802</strain>
        <strain evidence="4 5">FSL R10-1594</strain>
    </source>
</reference>
<dbReference type="InterPro" id="IPR010982">
    <property type="entry name" value="Lambda_DNA-bd_dom_sf"/>
</dbReference>
<accession>A0A6G1W260</accession>
<dbReference type="Proteomes" id="UP000443000">
    <property type="component" value="Unassembled WGS sequence"/>
</dbReference>
<keyword evidence="6" id="KW-1185">Reference proteome</keyword>
<gene>
    <name evidence="4" type="ORF">GHN41_09000</name>
    <name evidence="3" type="ORF">GHN94_04650</name>
</gene>
<evidence type="ECO:0000313" key="4">
    <source>
        <dbReference type="EMBL" id="MQU16573.1"/>
    </source>
</evidence>
<dbReference type="Proteomes" id="UP000713985">
    <property type="component" value="Unassembled WGS sequence"/>
</dbReference>
<dbReference type="PANTHER" id="PTHR46558">
    <property type="entry name" value="TRACRIPTIONAL REGULATORY PROTEIN-RELATED-RELATED"/>
    <property type="match status" value="1"/>
</dbReference>
<dbReference type="PANTHER" id="PTHR46558:SF4">
    <property type="entry name" value="DNA-BIDING PHAGE PROTEIN"/>
    <property type="match status" value="1"/>
</dbReference>
<dbReference type="InterPro" id="IPR001387">
    <property type="entry name" value="Cro/C1-type_HTH"/>
</dbReference>
<comment type="caution">
    <text evidence="4">The sequence shown here is derived from an EMBL/GenBank/DDBJ whole genome shotgun (WGS) entry which is preliminary data.</text>
</comment>
<dbReference type="Gene3D" id="1.10.260.40">
    <property type="entry name" value="lambda repressor-like DNA-binding domains"/>
    <property type="match status" value="1"/>
</dbReference>
<dbReference type="Pfam" id="PF01381">
    <property type="entry name" value="HTH_3"/>
    <property type="match status" value="1"/>
</dbReference>